<keyword evidence="3" id="KW-1185">Reference proteome</keyword>
<proteinExistence type="predicted"/>
<dbReference type="Gene3D" id="1.10.3480.10">
    <property type="entry name" value="TorD-like"/>
    <property type="match status" value="1"/>
</dbReference>
<sequence length="238" mass="26655">MGASYGVQELSAAGACFAEASRLLYCEPDNDEVAQQASEHVFASAPFGMDNERVRRGLNGMDTWLETLNASDEPSFAERVDELRREWLRLFIGAGTPDAPCWESFYREPNSHLFGACTLEVRACYKRHGLQIERLRSEPDDHLGLMLGFVSFLISAEIDALQAGDEEAATGLASEQDGFLTEHVLPWLAAWHYEVDQHASSDYFRGAGSFVLGLCERYAQRFGIGFDEEKQVFKRTHS</sequence>
<protein>
    <submittedName>
        <fullName evidence="2">Molecular chaperone TorD</fullName>
    </submittedName>
</protein>
<organism evidence="2 3">
    <name type="scientific">Eggerthella guodeyinii</name>
    <dbReference type="NCBI Taxonomy" id="2690837"/>
    <lineage>
        <taxon>Bacteria</taxon>
        <taxon>Bacillati</taxon>
        <taxon>Actinomycetota</taxon>
        <taxon>Coriobacteriia</taxon>
        <taxon>Eggerthellales</taxon>
        <taxon>Eggerthellaceae</taxon>
        <taxon>Eggerthella</taxon>
    </lineage>
</organism>
<dbReference type="PANTHER" id="PTHR34227">
    <property type="entry name" value="CHAPERONE PROTEIN YCDY"/>
    <property type="match status" value="1"/>
</dbReference>
<dbReference type="InterPro" id="IPR020945">
    <property type="entry name" value="DMSO/NO3_reduct_chaperone"/>
</dbReference>
<dbReference type="Proteomes" id="UP000438093">
    <property type="component" value="Unassembled WGS sequence"/>
</dbReference>
<reference evidence="3" key="1">
    <citation type="submission" date="2019-08" db="EMBL/GenBank/DDBJ databases">
        <title>Arthrobacter sp. nov., isolated from plateau pika and Tibetan wild ass.</title>
        <authorList>
            <person name="Ge Y."/>
        </authorList>
    </citation>
    <scope>NUCLEOTIDE SEQUENCE [LARGE SCALE GENOMIC DNA]</scope>
    <source>
        <strain evidence="3">HF-4214</strain>
    </source>
</reference>
<dbReference type="EMBL" id="VTFY01000007">
    <property type="protein sequence ID" value="MRX82633.1"/>
    <property type="molecule type" value="Genomic_DNA"/>
</dbReference>
<evidence type="ECO:0000256" key="1">
    <source>
        <dbReference type="ARBA" id="ARBA00023186"/>
    </source>
</evidence>
<name>A0A6N7RMU6_9ACTN</name>
<gene>
    <name evidence="2" type="ORF">GJG86_09015</name>
</gene>
<dbReference type="AlphaFoldDB" id="A0A6N7RMU6"/>
<dbReference type="SUPFAM" id="SSF89155">
    <property type="entry name" value="TorD-like"/>
    <property type="match status" value="1"/>
</dbReference>
<dbReference type="Pfam" id="PF02613">
    <property type="entry name" value="Nitrate_red_del"/>
    <property type="match status" value="1"/>
</dbReference>
<evidence type="ECO:0000313" key="3">
    <source>
        <dbReference type="Proteomes" id="UP000438093"/>
    </source>
</evidence>
<accession>A0A6N7RMU6</accession>
<dbReference type="InterPro" id="IPR050289">
    <property type="entry name" value="TorD/DmsD_chaperones"/>
</dbReference>
<dbReference type="RefSeq" id="WP_154333487.1">
    <property type="nucleotide sequence ID" value="NZ_VTFY01000007.1"/>
</dbReference>
<dbReference type="PANTHER" id="PTHR34227:SF13">
    <property type="entry name" value="TAT PROOFREADING CHAPERONE DMSD-RELATED"/>
    <property type="match status" value="1"/>
</dbReference>
<dbReference type="InterPro" id="IPR036411">
    <property type="entry name" value="TorD-like_sf"/>
</dbReference>
<keyword evidence="1" id="KW-0143">Chaperone</keyword>
<comment type="caution">
    <text evidence="2">The sequence shown here is derived from an EMBL/GenBank/DDBJ whole genome shotgun (WGS) entry which is preliminary data.</text>
</comment>
<evidence type="ECO:0000313" key="2">
    <source>
        <dbReference type="EMBL" id="MRX82633.1"/>
    </source>
</evidence>